<dbReference type="Proteomes" id="UP000676194">
    <property type="component" value="Chromosome"/>
</dbReference>
<accession>A0A8E6B5H3</accession>
<sequence>MAQRTRNYASFLLLVVGYSFAFFVLLASRADNQAELHSLLFYDVLIGVMLTTGCLLRVGTDKFSVIMRFSVRLMKIVLLAGLPLFALIWFQYSAANIRWRSPNQKTEFQLNDLFYHALEEYKTDCGDYPSEKEGLRALVENPQVRGWKGPYAPEEFLRDGWGQEIRYQLNLQDGKPIVWSIGADGLDGTSDDIIRPRLVKRD</sequence>
<gene>
    <name evidence="3" type="ORF">KIH39_23825</name>
</gene>
<feature type="transmembrane region" description="Helical" evidence="1">
    <location>
        <begin position="39"/>
        <end position="59"/>
    </location>
</feature>
<dbReference type="Gene3D" id="3.30.700.10">
    <property type="entry name" value="Glycoprotein, Type 4 Pilin"/>
    <property type="match status" value="1"/>
</dbReference>
<evidence type="ECO:0000313" key="3">
    <source>
        <dbReference type="EMBL" id="QVL31829.1"/>
    </source>
</evidence>
<evidence type="ECO:0000313" key="4">
    <source>
        <dbReference type="Proteomes" id="UP000676194"/>
    </source>
</evidence>
<keyword evidence="4" id="KW-1185">Reference proteome</keyword>
<evidence type="ECO:0000259" key="2">
    <source>
        <dbReference type="Pfam" id="PF08334"/>
    </source>
</evidence>
<reference evidence="3" key="1">
    <citation type="submission" date="2021-05" db="EMBL/GenBank/DDBJ databases">
        <title>Complete genome sequence of the cellulolytic planctomycete Telmatocola sphagniphila SP2T and characterization of the first cellulase from planctomycetes.</title>
        <authorList>
            <person name="Rakitin A.L."/>
            <person name="Beletsky A.V."/>
            <person name="Naumoff D.G."/>
            <person name="Kulichevskaya I.S."/>
            <person name="Mardanov A.V."/>
            <person name="Ravin N.V."/>
            <person name="Dedysh S.N."/>
        </authorList>
    </citation>
    <scope>NUCLEOTIDE SEQUENCE</scope>
    <source>
        <strain evidence="3">SP2T</strain>
    </source>
</reference>
<dbReference type="InterPro" id="IPR013545">
    <property type="entry name" value="T2SS_protein-GspG_C"/>
</dbReference>
<keyword evidence="1" id="KW-1133">Transmembrane helix</keyword>
<dbReference type="Pfam" id="PF08334">
    <property type="entry name" value="T2SSG"/>
    <property type="match status" value="1"/>
</dbReference>
<dbReference type="EMBL" id="CP074694">
    <property type="protein sequence ID" value="QVL31829.1"/>
    <property type="molecule type" value="Genomic_DNA"/>
</dbReference>
<name>A0A8E6B5H3_9BACT</name>
<keyword evidence="1" id="KW-0472">Membrane</keyword>
<feature type="transmembrane region" description="Helical" evidence="1">
    <location>
        <begin position="7"/>
        <end position="27"/>
    </location>
</feature>
<dbReference type="AlphaFoldDB" id="A0A8E6B5H3"/>
<dbReference type="SUPFAM" id="SSF54523">
    <property type="entry name" value="Pili subunits"/>
    <property type="match status" value="1"/>
</dbReference>
<feature type="transmembrane region" description="Helical" evidence="1">
    <location>
        <begin position="71"/>
        <end position="92"/>
    </location>
</feature>
<keyword evidence="1" id="KW-0812">Transmembrane</keyword>
<organism evidence="3 4">
    <name type="scientific">Telmatocola sphagniphila</name>
    <dbReference type="NCBI Taxonomy" id="1123043"/>
    <lineage>
        <taxon>Bacteria</taxon>
        <taxon>Pseudomonadati</taxon>
        <taxon>Planctomycetota</taxon>
        <taxon>Planctomycetia</taxon>
        <taxon>Gemmatales</taxon>
        <taxon>Gemmataceae</taxon>
    </lineage>
</organism>
<dbReference type="RefSeq" id="WP_213496172.1">
    <property type="nucleotide sequence ID" value="NZ_CP074694.1"/>
</dbReference>
<dbReference type="KEGG" id="tsph:KIH39_23825"/>
<evidence type="ECO:0000256" key="1">
    <source>
        <dbReference type="SAM" id="Phobius"/>
    </source>
</evidence>
<dbReference type="InterPro" id="IPR045584">
    <property type="entry name" value="Pilin-like"/>
</dbReference>
<protein>
    <submittedName>
        <fullName evidence="3">Type II secretion system protein GspG</fullName>
    </submittedName>
</protein>
<feature type="domain" description="Type II secretion system protein GspG C-terminal" evidence="2">
    <location>
        <begin position="102"/>
        <end position="192"/>
    </location>
</feature>
<proteinExistence type="predicted"/>